<protein>
    <submittedName>
        <fullName evidence="1">Uncharacterized protein</fullName>
    </submittedName>
</protein>
<reference evidence="1 2" key="1">
    <citation type="submission" date="2016-04" db="EMBL/GenBank/DDBJ databases">
        <authorList>
            <person name="Evans L.H."/>
            <person name="Alamgir A."/>
            <person name="Owens N."/>
            <person name="Weber N.D."/>
            <person name="Virtaneva K."/>
            <person name="Barbian K."/>
            <person name="Babar A."/>
            <person name="Rosenke K."/>
        </authorList>
    </citation>
    <scope>NUCLEOTIDE SEQUENCE [LARGE SCALE GENOMIC DNA]</scope>
    <source>
        <strain evidence="1 2">JL2886</strain>
    </source>
</reference>
<dbReference type="Proteomes" id="UP000092565">
    <property type="component" value="Chromosome"/>
</dbReference>
<accession>A0A1B0ZUH5</accession>
<keyword evidence="2" id="KW-1185">Reference proteome</keyword>
<dbReference type="AlphaFoldDB" id="A0A1B0ZUH5"/>
<dbReference type="EMBL" id="CP015124">
    <property type="protein sequence ID" value="ANP37748.1"/>
    <property type="molecule type" value="Genomic_DNA"/>
</dbReference>
<name>A0A1B0ZUH5_9RHOB</name>
<organism evidence="1 2">
    <name type="scientific">Phaeobacter gallaeciensis</name>
    <dbReference type="NCBI Taxonomy" id="60890"/>
    <lineage>
        <taxon>Bacteria</taxon>
        <taxon>Pseudomonadati</taxon>
        <taxon>Pseudomonadota</taxon>
        <taxon>Alphaproteobacteria</taxon>
        <taxon>Rhodobacterales</taxon>
        <taxon>Roseobacteraceae</taxon>
        <taxon>Phaeobacter</taxon>
    </lineage>
</organism>
<evidence type="ECO:0000313" key="1">
    <source>
        <dbReference type="EMBL" id="ANP37748.1"/>
    </source>
</evidence>
<proteinExistence type="predicted"/>
<sequence length="44" mass="4604">MMAPAENNADALLGATLVFRQGRPAPVHPISCLQAPLWSLTMGG</sequence>
<gene>
    <name evidence="1" type="ORF">JL2886_02862</name>
</gene>
<evidence type="ECO:0000313" key="2">
    <source>
        <dbReference type="Proteomes" id="UP000092565"/>
    </source>
</evidence>